<evidence type="ECO:0000259" key="7">
    <source>
        <dbReference type="PROSITE" id="PS50928"/>
    </source>
</evidence>
<accession>A0ABM5PLK3</accession>
<keyword evidence="5 6" id="KW-0472">Membrane</keyword>
<feature type="transmembrane region" description="Helical" evidence="6">
    <location>
        <begin position="79"/>
        <end position="96"/>
    </location>
</feature>
<name>A0ABM5PLK3_9CORY</name>
<keyword evidence="9" id="KW-1185">Reference proteome</keyword>
<dbReference type="GeneID" id="82876357"/>
<protein>
    <submittedName>
        <fullName evidence="8">Choline transport system permease protein</fullName>
    </submittedName>
</protein>
<feature type="transmembrane region" description="Helical" evidence="6">
    <location>
        <begin position="49"/>
        <end position="73"/>
    </location>
</feature>
<dbReference type="RefSeq" id="WP_006823891.1">
    <property type="nucleotide sequence ID" value="NZ_CP004350.1"/>
</dbReference>
<dbReference type="PANTHER" id="PTHR30177:SF4">
    <property type="entry name" value="OSMOPROTECTANT IMPORT PERMEASE PROTEIN OSMW"/>
    <property type="match status" value="1"/>
</dbReference>
<feature type="transmembrane region" description="Helical" evidence="6">
    <location>
        <begin position="132"/>
        <end position="159"/>
    </location>
</feature>
<evidence type="ECO:0000313" key="8">
    <source>
        <dbReference type="EMBL" id="AHI18725.1"/>
    </source>
</evidence>
<reference evidence="9" key="1">
    <citation type="submission" date="2013-02" db="EMBL/GenBank/DDBJ databases">
        <title>The complete genome sequence of Corynebacterium casei LMG S-19264 (=DSM 44701).</title>
        <authorList>
            <person name="Ruckert C."/>
            <person name="Albersmeier A."/>
            <person name="Kalinowski J."/>
        </authorList>
    </citation>
    <scope>NUCLEOTIDE SEQUENCE [LARGE SCALE GENOMIC DNA]</scope>
    <source>
        <strain evidence="9">LMG S-19264</strain>
    </source>
</reference>
<keyword evidence="2 6" id="KW-0813">Transport</keyword>
<evidence type="ECO:0000256" key="4">
    <source>
        <dbReference type="ARBA" id="ARBA00022989"/>
    </source>
</evidence>
<evidence type="ECO:0000256" key="3">
    <source>
        <dbReference type="ARBA" id="ARBA00022692"/>
    </source>
</evidence>
<feature type="domain" description="ABC transmembrane type-1" evidence="7">
    <location>
        <begin position="15"/>
        <end position="197"/>
    </location>
</feature>
<gene>
    <name evidence="8" type="ORF">CCASEI_00700</name>
</gene>
<feature type="transmembrane region" description="Helical" evidence="6">
    <location>
        <begin position="179"/>
        <end position="200"/>
    </location>
</feature>
<comment type="similarity">
    <text evidence="6">Belongs to the binding-protein-dependent transport system permease family.</text>
</comment>
<dbReference type="CDD" id="cd06261">
    <property type="entry name" value="TM_PBP2"/>
    <property type="match status" value="1"/>
</dbReference>
<dbReference type="InterPro" id="IPR051204">
    <property type="entry name" value="ABC_transp_perm/SBD"/>
</dbReference>
<feature type="transmembrane region" description="Helical" evidence="6">
    <location>
        <begin position="15"/>
        <end position="37"/>
    </location>
</feature>
<evidence type="ECO:0000256" key="1">
    <source>
        <dbReference type="ARBA" id="ARBA00004141"/>
    </source>
</evidence>
<dbReference type="InterPro" id="IPR000515">
    <property type="entry name" value="MetI-like"/>
</dbReference>
<dbReference type="InterPro" id="IPR035906">
    <property type="entry name" value="MetI-like_sf"/>
</dbReference>
<evidence type="ECO:0000256" key="2">
    <source>
        <dbReference type="ARBA" id="ARBA00022448"/>
    </source>
</evidence>
<dbReference type="PANTHER" id="PTHR30177">
    <property type="entry name" value="GLYCINE BETAINE/L-PROLINE TRANSPORT SYSTEM PERMEASE PROTEIN PROW"/>
    <property type="match status" value="1"/>
</dbReference>
<proteinExistence type="inferred from homology"/>
<comment type="subcellular location">
    <subcellularLocation>
        <location evidence="6">Cell membrane</location>
        <topology evidence="6">Multi-pass membrane protein</topology>
    </subcellularLocation>
    <subcellularLocation>
        <location evidence="1">Membrane</location>
        <topology evidence="1">Multi-pass membrane protein</topology>
    </subcellularLocation>
</comment>
<dbReference type="PROSITE" id="PS50928">
    <property type="entry name" value="ABC_TM1"/>
    <property type="match status" value="1"/>
</dbReference>
<dbReference type="SUPFAM" id="SSF161098">
    <property type="entry name" value="MetI-like"/>
    <property type="match status" value="1"/>
</dbReference>
<dbReference type="Proteomes" id="UP000019226">
    <property type="component" value="Chromosome"/>
</dbReference>
<sequence length="219" mass="23248">MTWLRLNWPQALELLWAHLALSIPAIVLSAVIAIPLGRFAFRRPRIGGPLLSTATLLYAIPALPMLIIVPVIFGVALRSPATMIIALTAYGVALYVRTSADAFGSVDRTVRDAAKAMGYAPRSLFWQVDLPLAIPVLIAGLRVVSVSTIGLVTIGALIGVQNLGTLMTDGFQRGIAGEVAVGVILTVLLALVIDAVLLAAGKLLTPWTRRVKANKVVSR</sequence>
<dbReference type="Gene3D" id="1.10.3720.10">
    <property type="entry name" value="MetI-like"/>
    <property type="match status" value="1"/>
</dbReference>
<dbReference type="Pfam" id="PF00528">
    <property type="entry name" value="BPD_transp_1"/>
    <property type="match status" value="1"/>
</dbReference>
<evidence type="ECO:0000256" key="5">
    <source>
        <dbReference type="ARBA" id="ARBA00023136"/>
    </source>
</evidence>
<organism evidence="8 9">
    <name type="scientific">Corynebacterium casei LMG S-19264</name>
    <dbReference type="NCBI Taxonomy" id="1285583"/>
    <lineage>
        <taxon>Bacteria</taxon>
        <taxon>Bacillati</taxon>
        <taxon>Actinomycetota</taxon>
        <taxon>Actinomycetes</taxon>
        <taxon>Mycobacteriales</taxon>
        <taxon>Corynebacteriaceae</taxon>
        <taxon>Corynebacterium</taxon>
    </lineage>
</organism>
<evidence type="ECO:0000313" key="9">
    <source>
        <dbReference type="Proteomes" id="UP000019226"/>
    </source>
</evidence>
<dbReference type="EMBL" id="CP004350">
    <property type="protein sequence ID" value="AHI18725.1"/>
    <property type="molecule type" value="Genomic_DNA"/>
</dbReference>
<evidence type="ECO:0000256" key="6">
    <source>
        <dbReference type="RuleBase" id="RU363032"/>
    </source>
</evidence>
<keyword evidence="3 6" id="KW-0812">Transmembrane</keyword>
<keyword evidence="4 6" id="KW-1133">Transmembrane helix</keyword>